<dbReference type="Pfam" id="PF00440">
    <property type="entry name" value="TetR_N"/>
    <property type="match status" value="1"/>
</dbReference>
<comment type="caution">
    <text evidence="6">The sequence shown here is derived from an EMBL/GenBank/DDBJ whole genome shotgun (WGS) entry which is preliminary data.</text>
</comment>
<dbReference type="RefSeq" id="WP_011874075.1">
    <property type="nucleotide sequence ID" value="NZ_BAAAGS010000057.1"/>
</dbReference>
<proteinExistence type="predicted"/>
<reference evidence="6 7" key="1">
    <citation type="journal article" date="2019" name="Int. J. Syst. Evol. Microbiol.">
        <title>The Global Catalogue of Microorganisms (GCM) 10K type strain sequencing project: providing services to taxonomists for standard genome sequencing and annotation.</title>
        <authorList>
            <consortium name="The Broad Institute Genomics Platform"/>
            <consortium name="The Broad Institute Genome Sequencing Center for Infectious Disease"/>
            <person name="Wu L."/>
            <person name="Ma J."/>
        </authorList>
    </citation>
    <scope>NUCLEOTIDE SEQUENCE [LARGE SCALE GENOMIC DNA]</scope>
    <source>
        <strain evidence="6 7">JCM 10303</strain>
    </source>
</reference>
<evidence type="ECO:0000256" key="4">
    <source>
        <dbReference type="PROSITE-ProRule" id="PRU00335"/>
    </source>
</evidence>
<feature type="DNA-binding region" description="H-T-H motif" evidence="4">
    <location>
        <begin position="38"/>
        <end position="57"/>
    </location>
</feature>
<dbReference type="PANTHER" id="PTHR30055">
    <property type="entry name" value="HTH-TYPE TRANSCRIPTIONAL REGULATOR RUTR"/>
    <property type="match status" value="1"/>
</dbReference>
<dbReference type="InterPro" id="IPR041347">
    <property type="entry name" value="MftR_C"/>
</dbReference>
<dbReference type="InterPro" id="IPR009057">
    <property type="entry name" value="Homeodomain-like_sf"/>
</dbReference>
<dbReference type="InterPro" id="IPR001647">
    <property type="entry name" value="HTH_TetR"/>
</dbReference>
<keyword evidence="7" id="KW-1185">Reference proteome</keyword>
<keyword evidence="3" id="KW-0804">Transcription</keyword>
<evidence type="ECO:0000256" key="3">
    <source>
        <dbReference type="ARBA" id="ARBA00023163"/>
    </source>
</evidence>
<keyword evidence="2 4" id="KW-0238">DNA-binding</keyword>
<organism evidence="6 7">
    <name type="scientific">Saccharopolyspora erythraea</name>
    <name type="common">Streptomyces erythraeus</name>
    <dbReference type="NCBI Taxonomy" id="1836"/>
    <lineage>
        <taxon>Bacteria</taxon>
        <taxon>Bacillati</taxon>
        <taxon>Actinomycetota</taxon>
        <taxon>Actinomycetes</taxon>
        <taxon>Pseudonocardiales</taxon>
        <taxon>Pseudonocardiaceae</taxon>
        <taxon>Saccharopolyspora</taxon>
    </lineage>
</organism>
<dbReference type="SUPFAM" id="SSF46689">
    <property type="entry name" value="Homeodomain-like"/>
    <property type="match status" value="1"/>
</dbReference>
<accession>A0ABN1DVJ9</accession>
<dbReference type="Proteomes" id="UP001500729">
    <property type="component" value="Unassembled WGS sequence"/>
</dbReference>
<dbReference type="EMBL" id="BAAAGS010000057">
    <property type="protein sequence ID" value="GAA0552781.1"/>
    <property type="molecule type" value="Genomic_DNA"/>
</dbReference>
<dbReference type="Gene3D" id="1.10.10.60">
    <property type="entry name" value="Homeodomain-like"/>
    <property type="match status" value="1"/>
</dbReference>
<evidence type="ECO:0000313" key="7">
    <source>
        <dbReference type="Proteomes" id="UP001500729"/>
    </source>
</evidence>
<dbReference type="Pfam" id="PF17754">
    <property type="entry name" value="TetR_C_14"/>
    <property type="match status" value="1"/>
</dbReference>
<evidence type="ECO:0000256" key="1">
    <source>
        <dbReference type="ARBA" id="ARBA00023015"/>
    </source>
</evidence>
<gene>
    <name evidence="6" type="ORF">GCM10009533_58730</name>
</gene>
<name>A0ABN1DVJ9_SACER</name>
<dbReference type="InterPro" id="IPR050109">
    <property type="entry name" value="HTH-type_TetR-like_transc_reg"/>
</dbReference>
<evidence type="ECO:0000313" key="6">
    <source>
        <dbReference type="EMBL" id="GAA0552781.1"/>
    </source>
</evidence>
<evidence type="ECO:0000256" key="2">
    <source>
        <dbReference type="ARBA" id="ARBA00023125"/>
    </source>
</evidence>
<feature type="domain" description="HTH tetR-type" evidence="5">
    <location>
        <begin position="15"/>
        <end position="75"/>
    </location>
</feature>
<evidence type="ECO:0000259" key="5">
    <source>
        <dbReference type="PROSITE" id="PS50977"/>
    </source>
</evidence>
<protein>
    <submittedName>
        <fullName evidence="6">TetR family transcriptional regulator</fullName>
    </submittedName>
</protein>
<dbReference type="Gene3D" id="1.10.357.10">
    <property type="entry name" value="Tetracycline Repressor, domain 2"/>
    <property type="match status" value="1"/>
</dbReference>
<dbReference type="PANTHER" id="PTHR30055:SF238">
    <property type="entry name" value="MYCOFACTOCIN BIOSYNTHESIS TRANSCRIPTIONAL REGULATOR MFTR-RELATED"/>
    <property type="match status" value="1"/>
</dbReference>
<dbReference type="PROSITE" id="PS50977">
    <property type="entry name" value="HTH_TETR_2"/>
    <property type="match status" value="1"/>
</dbReference>
<keyword evidence="1" id="KW-0805">Transcription regulation</keyword>
<sequence length="206" mass="22155">MVEEPRAGLRERKKRQTRLALSTAAIRLSVERGAGNVTIEDIAAAADVSVRTFRNYFSSKAEAIAGMHLDRMLAIADDLRGRPAEEPLWDAITEAVIAHFAPGQPEADHDAQRKRVDAIRLMLTDPSLQGELARANDAARTAVAAAVAERTGTDAEQDLYPKLVAAAVGSATAVATEHWLQCEPGAQVTALLREAFDRVRAGLPVP</sequence>